<dbReference type="STRING" id="1914963.AWW67_07060"/>
<dbReference type="PROSITE" id="PS00095">
    <property type="entry name" value="C5_MTASE_2"/>
    <property type="match status" value="1"/>
</dbReference>
<evidence type="ECO:0000256" key="6">
    <source>
        <dbReference type="PROSITE-ProRule" id="PRU01016"/>
    </source>
</evidence>
<dbReference type="GO" id="GO:0003677">
    <property type="term" value="F:DNA binding"/>
    <property type="evidence" value="ECO:0007669"/>
    <property type="project" value="InterPro"/>
</dbReference>
<evidence type="ECO:0000256" key="1">
    <source>
        <dbReference type="ARBA" id="ARBA00022603"/>
    </source>
</evidence>
<evidence type="ECO:0000256" key="5">
    <source>
        <dbReference type="ARBA" id="ARBA00047422"/>
    </source>
</evidence>
<dbReference type="AlphaFoldDB" id="A0A150XX09"/>
<dbReference type="GO" id="GO:0032259">
    <property type="term" value="P:methylation"/>
    <property type="evidence" value="ECO:0007669"/>
    <property type="project" value="UniProtKB-KW"/>
</dbReference>
<accession>A0A150XX09</accession>
<keyword evidence="2 6" id="KW-0808">Transferase</keyword>
<dbReference type="PRINTS" id="PR00105">
    <property type="entry name" value="C5METTRFRASE"/>
</dbReference>
<dbReference type="Gene3D" id="3.40.50.150">
    <property type="entry name" value="Vaccinia Virus protein VP39"/>
    <property type="match status" value="1"/>
</dbReference>
<protein>
    <recommendedName>
        <fullName evidence="8">Cytosine-specific methyltransferase</fullName>
        <ecNumber evidence="8">2.1.1.37</ecNumber>
    </recommendedName>
</protein>
<comment type="similarity">
    <text evidence="6 7">Belongs to the class I-like SAM-binding methyltransferase superfamily. C5-methyltransferase family.</text>
</comment>
<dbReference type="EC" id="2.1.1.37" evidence="8"/>
<dbReference type="CDD" id="cd00315">
    <property type="entry name" value="Cyt_C5_DNA_methylase"/>
    <property type="match status" value="1"/>
</dbReference>
<dbReference type="InterPro" id="IPR050390">
    <property type="entry name" value="C5-Methyltransferase"/>
</dbReference>
<dbReference type="Pfam" id="PF13411">
    <property type="entry name" value="MerR_1"/>
    <property type="match status" value="1"/>
</dbReference>
<dbReference type="EMBL" id="LRPB01000034">
    <property type="protein sequence ID" value="KYG83174.1"/>
    <property type="molecule type" value="Genomic_DNA"/>
</dbReference>
<evidence type="ECO:0000256" key="7">
    <source>
        <dbReference type="RuleBase" id="RU000416"/>
    </source>
</evidence>
<dbReference type="PROSITE" id="PS50937">
    <property type="entry name" value="HTH_MERR_2"/>
    <property type="match status" value="1"/>
</dbReference>
<dbReference type="Proteomes" id="UP000075663">
    <property type="component" value="Unassembled WGS sequence"/>
</dbReference>
<evidence type="ECO:0000313" key="10">
    <source>
        <dbReference type="EMBL" id="KYG83174.1"/>
    </source>
</evidence>
<dbReference type="GO" id="GO:0003886">
    <property type="term" value="F:DNA (cytosine-5-)-methyltransferase activity"/>
    <property type="evidence" value="ECO:0007669"/>
    <property type="project" value="UniProtKB-EC"/>
</dbReference>
<comment type="catalytic activity">
    <reaction evidence="5 8">
        <text>a 2'-deoxycytidine in DNA + S-adenosyl-L-methionine = a 5-methyl-2'-deoxycytidine in DNA + S-adenosyl-L-homocysteine + H(+)</text>
        <dbReference type="Rhea" id="RHEA:13681"/>
        <dbReference type="Rhea" id="RHEA-COMP:11369"/>
        <dbReference type="Rhea" id="RHEA-COMP:11370"/>
        <dbReference type="ChEBI" id="CHEBI:15378"/>
        <dbReference type="ChEBI" id="CHEBI:57856"/>
        <dbReference type="ChEBI" id="CHEBI:59789"/>
        <dbReference type="ChEBI" id="CHEBI:85452"/>
        <dbReference type="ChEBI" id="CHEBI:85454"/>
        <dbReference type="EC" id="2.1.1.37"/>
    </reaction>
</comment>
<dbReference type="SUPFAM" id="SSF46955">
    <property type="entry name" value="Putative DNA-binding domain"/>
    <property type="match status" value="1"/>
</dbReference>
<feature type="domain" description="HTH merR-type" evidence="9">
    <location>
        <begin position="4"/>
        <end position="52"/>
    </location>
</feature>
<name>A0A150XX09_9BACT</name>
<sequence length="411" mass="46696">MEEYISLSETAELVGKSKETLRRWDKEGVLNAVREPVSNYRVYRKRDVQTLLGTLFNKEVEDTVSNFIEPDNEYSVLELFAGAGGLAIGLERAGIKCRALNEIDKWACQTLRNNRPAWNVLEGDIKEFNFSEFRNEVDVVTGGFPCQAFSYAGKKLGLNDARGTLFYEFARAVQEVNPAICIGENVRGLLSHEQGKTLQGMISILDEIGYNVVPVQVLKAIHYRVPQKRERLILVGIRKDIDLPFSYPKPHKKIYNLKDALKKGSLYNSDVPKSNGAKYPEYKKDILDLVPPKGYWRDLPLELQKEYMGGSFYLGGGKTGMARRIGWDEPSLTLTCSPAQKQTERCHPDETRPFTVREYARIQTFPDDWEFAGSTAQQYKQIGNAVPVNLGQELGYSIVRFLNEYYSSMKN</sequence>
<dbReference type="Pfam" id="PF00145">
    <property type="entry name" value="DNA_methylase"/>
    <property type="match status" value="1"/>
</dbReference>
<dbReference type="InterPro" id="IPR001525">
    <property type="entry name" value="C5_MeTfrase"/>
</dbReference>
<dbReference type="PANTHER" id="PTHR10629">
    <property type="entry name" value="CYTOSINE-SPECIFIC METHYLTRANSFERASE"/>
    <property type="match status" value="1"/>
</dbReference>
<reference evidence="10 11" key="1">
    <citation type="submission" date="2016-01" db="EMBL/GenBank/DDBJ databases">
        <title>Genome sequencing of Roseivirga seohaensis SW-152.</title>
        <authorList>
            <person name="Selvaratnam C."/>
            <person name="Thevarajoo S."/>
            <person name="Goh K.M."/>
            <person name="Ee R."/>
            <person name="Chan K.-G."/>
            <person name="Chong C.S."/>
        </authorList>
    </citation>
    <scope>NUCLEOTIDE SEQUENCE [LARGE SCALE GENOMIC DNA]</scope>
    <source>
        <strain evidence="10 11">SW-152</strain>
    </source>
</reference>
<dbReference type="Gene3D" id="1.10.1660.10">
    <property type="match status" value="1"/>
</dbReference>
<dbReference type="RefSeq" id="WP_062301899.1">
    <property type="nucleotide sequence ID" value="NZ_LRPB01000034.1"/>
</dbReference>
<evidence type="ECO:0000256" key="4">
    <source>
        <dbReference type="ARBA" id="ARBA00022747"/>
    </source>
</evidence>
<evidence type="ECO:0000259" key="9">
    <source>
        <dbReference type="PROSITE" id="PS50937"/>
    </source>
</evidence>
<dbReference type="InterPro" id="IPR000551">
    <property type="entry name" value="MerR-type_HTH_dom"/>
</dbReference>
<dbReference type="InterPro" id="IPR018117">
    <property type="entry name" value="C5_DNA_meth_AS"/>
</dbReference>
<dbReference type="PROSITE" id="PS51679">
    <property type="entry name" value="SAM_MT_C5"/>
    <property type="match status" value="1"/>
</dbReference>
<dbReference type="SUPFAM" id="SSF53335">
    <property type="entry name" value="S-adenosyl-L-methionine-dependent methyltransferases"/>
    <property type="match status" value="1"/>
</dbReference>
<dbReference type="InterPro" id="IPR029063">
    <property type="entry name" value="SAM-dependent_MTases_sf"/>
</dbReference>
<dbReference type="InterPro" id="IPR031303">
    <property type="entry name" value="C5_meth_CS"/>
</dbReference>
<dbReference type="NCBIfam" id="TIGR00675">
    <property type="entry name" value="dcm"/>
    <property type="match status" value="1"/>
</dbReference>
<dbReference type="PANTHER" id="PTHR10629:SF52">
    <property type="entry name" value="DNA (CYTOSINE-5)-METHYLTRANSFERASE 1"/>
    <property type="match status" value="1"/>
</dbReference>
<evidence type="ECO:0000256" key="2">
    <source>
        <dbReference type="ARBA" id="ARBA00022679"/>
    </source>
</evidence>
<evidence type="ECO:0000313" key="11">
    <source>
        <dbReference type="Proteomes" id="UP000075663"/>
    </source>
</evidence>
<dbReference type="InterPro" id="IPR009061">
    <property type="entry name" value="DNA-bd_dom_put_sf"/>
</dbReference>
<dbReference type="GO" id="GO:0044027">
    <property type="term" value="P:negative regulation of gene expression via chromosomal CpG island methylation"/>
    <property type="evidence" value="ECO:0007669"/>
    <property type="project" value="TreeGrafter"/>
</dbReference>
<dbReference type="PROSITE" id="PS00094">
    <property type="entry name" value="C5_MTASE_1"/>
    <property type="match status" value="1"/>
</dbReference>
<proteinExistence type="inferred from homology"/>
<dbReference type="Gene3D" id="3.90.120.10">
    <property type="entry name" value="DNA Methylase, subunit A, domain 2"/>
    <property type="match status" value="1"/>
</dbReference>
<keyword evidence="1 6" id="KW-0489">Methyltransferase</keyword>
<keyword evidence="3 6" id="KW-0949">S-adenosyl-L-methionine</keyword>
<keyword evidence="4" id="KW-0680">Restriction system</keyword>
<evidence type="ECO:0000256" key="8">
    <source>
        <dbReference type="RuleBase" id="RU000417"/>
    </source>
</evidence>
<organism evidence="10 11">
    <name type="scientific">Roseivirga seohaensis</name>
    <dbReference type="NCBI Taxonomy" id="1914963"/>
    <lineage>
        <taxon>Bacteria</taxon>
        <taxon>Pseudomonadati</taxon>
        <taxon>Bacteroidota</taxon>
        <taxon>Cytophagia</taxon>
        <taxon>Cytophagales</taxon>
        <taxon>Roseivirgaceae</taxon>
        <taxon>Roseivirga</taxon>
    </lineage>
</organism>
<gene>
    <name evidence="10" type="ORF">AWW67_07060</name>
</gene>
<feature type="active site" evidence="6">
    <location>
        <position position="146"/>
    </location>
</feature>
<dbReference type="GO" id="GO:0009307">
    <property type="term" value="P:DNA restriction-modification system"/>
    <property type="evidence" value="ECO:0007669"/>
    <property type="project" value="UniProtKB-KW"/>
</dbReference>
<comment type="caution">
    <text evidence="10">The sequence shown here is derived from an EMBL/GenBank/DDBJ whole genome shotgun (WGS) entry which is preliminary data.</text>
</comment>
<dbReference type="GO" id="GO:0006355">
    <property type="term" value="P:regulation of DNA-templated transcription"/>
    <property type="evidence" value="ECO:0007669"/>
    <property type="project" value="InterPro"/>
</dbReference>
<evidence type="ECO:0000256" key="3">
    <source>
        <dbReference type="ARBA" id="ARBA00022691"/>
    </source>
</evidence>